<accession>Q6UVM2</accession>
<proteinExistence type="predicted"/>
<reference evidence="1" key="1">
    <citation type="submission" date="2003-08" db="EMBL/GenBank/DDBJ databases">
        <authorList>
            <person name="Liang S."/>
            <person name="Chen M."/>
            <person name="Zhai C."/>
        </authorList>
    </citation>
    <scope>NUCLEOTIDE SEQUENCE</scope>
    <source>
        <strain evidence="1">ATCC 13637</strain>
    </source>
</reference>
<keyword evidence="1" id="KW-0675">Receptor</keyword>
<name>Q6UVM2_STEMA</name>
<dbReference type="AlphaFoldDB" id="Q6UVM2"/>
<sequence>MLVPTGWSRSPTPRVTCWRACPIRMARSVAATTCRGVTCSASRRWSSSAACPAWSMVCRASRPSVRSTAARWRCRSAWPMRTCWHPGGRTCRHRWRSCWPTSWCCWCCCMRCAAVPAASRRWPRN</sequence>
<organism evidence="1">
    <name type="scientific">Stenotrophomonas maltophilia</name>
    <name type="common">Pseudomonas maltophilia</name>
    <name type="synonym">Xanthomonas maltophilia</name>
    <dbReference type="NCBI Taxonomy" id="40324"/>
    <lineage>
        <taxon>Bacteria</taxon>
        <taxon>Pseudomonadati</taxon>
        <taxon>Pseudomonadota</taxon>
        <taxon>Gammaproteobacteria</taxon>
        <taxon>Lysobacterales</taxon>
        <taxon>Lysobacteraceae</taxon>
        <taxon>Stenotrophomonas</taxon>
        <taxon>Stenotrophomonas maltophilia group</taxon>
    </lineage>
</organism>
<evidence type="ECO:0000313" key="1">
    <source>
        <dbReference type="EMBL" id="AAQ67337.1"/>
    </source>
</evidence>
<dbReference type="EMBL" id="AY359446">
    <property type="protein sequence ID" value="AAQ67337.1"/>
    <property type="molecule type" value="Genomic_DNA"/>
</dbReference>
<protein>
    <submittedName>
        <fullName evidence="1">Iron receptor-like protein</fullName>
    </submittedName>
</protein>